<reference evidence="3" key="1">
    <citation type="journal article" date="2022" name="Int. J. Syst. Evol. Microbiol.">
        <title>Anaeromyxobacter oryzae sp. nov., Anaeromyxobacter diazotrophicus sp. nov. and Anaeromyxobacter paludicola sp. nov., isolated from paddy soils.</title>
        <authorList>
            <person name="Itoh H."/>
            <person name="Xu Z."/>
            <person name="Mise K."/>
            <person name="Masuda Y."/>
            <person name="Ushijima N."/>
            <person name="Hayakawa C."/>
            <person name="Shiratori Y."/>
            <person name="Senoo K."/>
        </authorList>
    </citation>
    <scope>NUCLEOTIDE SEQUENCE [LARGE SCALE GENOMIC DNA]</scope>
    <source>
        <strain evidence="3">Red232</strain>
    </source>
</reference>
<dbReference type="InterPro" id="IPR049939">
    <property type="entry name" value="NifE-like"/>
</dbReference>
<dbReference type="PANTHER" id="PTHR42956">
    <property type="entry name" value="NITROGENASE IRON-MOLYBDENUM COFACTOR BIOSYNTHESIS PROTEIN NIFE"/>
    <property type="match status" value="1"/>
</dbReference>
<dbReference type="EMBL" id="AP025591">
    <property type="protein sequence ID" value="BDG02386.1"/>
    <property type="molecule type" value="Genomic_DNA"/>
</dbReference>
<sequence length="468" mass="48531">MPIHEDRSGCALHGALRLLEAVAGIVPVLHASPGCGVGARTSTEAFAGGHGELSTGTQELSATVLQEKQVVFGGTARLREQIKNTVKVQDGEVYVVVTGCVPEIVGDDVPAMVKEARDQRFPVLGIATPGFKGHGWSGAAAAARSLLDQLPGLFPDDARGPAPDVNLLGVVPGQDPTWDGDLLELEAVLGELGLQTNRLVGLDQGLTAWRQAPRARVNVVLSPWGHAAAELLADRNGTPVVDLGWVPVGSRDAGLLLERIAQALGLDPSAVEAARAGLDRRLRHFLSRASASLLLGDVLERVAVVGGTAGAVGQARFLAGTLGQQVERVIVTDEPPAERRASILEAVQAVAGPGAAVAFLASRREIEAELRAAAPELVLGSALEAAVARELGAAHVETAAPLRASAVLRRSHAGVDGALHLVESILSAVRRARSEPGARGAPAAALHEPELHRRHGPPALEVVHVPHA</sequence>
<dbReference type="SUPFAM" id="SSF53807">
    <property type="entry name" value="Helical backbone' metal receptor"/>
    <property type="match status" value="1"/>
</dbReference>
<name>A0ABM7WSD2_9BACT</name>
<evidence type="ECO:0000313" key="3">
    <source>
        <dbReference type="Proteomes" id="UP001162891"/>
    </source>
</evidence>
<protein>
    <submittedName>
        <fullName evidence="2">Hydrogenase</fullName>
    </submittedName>
</protein>
<dbReference type="PANTHER" id="PTHR42956:SF1">
    <property type="entry name" value="NITROGENASE IRON-MOLYBDENUM COFACTOR BIOSYNTHESIS PROTEIN NIFE"/>
    <property type="match status" value="1"/>
</dbReference>
<accession>A0ABM7WSD2</accession>
<dbReference type="Pfam" id="PF00148">
    <property type="entry name" value="Oxidored_nitro"/>
    <property type="match status" value="1"/>
</dbReference>
<organism evidence="2 3">
    <name type="scientific">Anaeromyxobacter oryzae</name>
    <dbReference type="NCBI Taxonomy" id="2918170"/>
    <lineage>
        <taxon>Bacteria</taxon>
        <taxon>Pseudomonadati</taxon>
        <taxon>Myxococcota</taxon>
        <taxon>Myxococcia</taxon>
        <taxon>Myxococcales</taxon>
        <taxon>Cystobacterineae</taxon>
        <taxon>Anaeromyxobacteraceae</taxon>
        <taxon>Anaeromyxobacter</taxon>
    </lineage>
</organism>
<feature type="domain" description="Nitrogenase/oxidoreductase component 1" evidence="1">
    <location>
        <begin position="10"/>
        <end position="429"/>
    </location>
</feature>
<keyword evidence="3" id="KW-1185">Reference proteome</keyword>
<gene>
    <name evidence="2" type="ORF">AMOR_13820</name>
</gene>
<proteinExistence type="predicted"/>
<evidence type="ECO:0000313" key="2">
    <source>
        <dbReference type="EMBL" id="BDG02386.1"/>
    </source>
</evidence>
<dbReference type="Proteomes" id="UP001162891">
    <property type="component" value="Chromosome"/>
</dbReference>
<dbReference type="Gene3D" id="3.40.50.1980">
    <property type="entry name" value="Nitrogenase molybdenum iron protein domain"/>
    <property type="match status" value="3"/>
</dbReference>
<evidence type="ECO:0000259" key="1">
    <source>
        <dbReference type="Pfam" id="PF00148"/>
    </source>
</evidence>
<dbReference type="InterPro" id="IPR000510">
    <property type="entry name" value="Nase/OxRdtase_comp1"/>
</dbReference>
<dbReference type="RefSeq" id="WP_248360007.1">
    <property type="nucleotide sequence ID" value="NZ_AP025591.1"/>
</dbReference>